<sequence length="738" mass="81357">MTAMLSPKIRQTRRARSKSMVMGEVSRGSCRPVSPSLQEGALKAGWLKKQRSIMKNWQLRWFVLRSDQLFFYKDEEETKPQGCIPLQGCQVNELVANPDEPGRHLFEIVPGGTGEKERAPISHESFLLMANSQTDMDDWVKAIRRVIWAPFGGGIFGQRLEDTVQFEKKFGPRLAPLLVEQCVDFIRERGLDEEGLFRMPGQANLVKELQESFDCGDKPLFDSNTDVHTVASLLKLYLRELPEPVIPFSKYEDFLTCAQLLAKDEEEGTQELGRQVNTLPLPNFNLLKYICKFLDEVQSHCNENKMSVQNLATVFGPNILRPKMEDPVTIMEGTSLVQHLMTILIREHIRLYSGREHEGPQTELPVQGHQPQHRSLGAWISEEDLQNCPVSNPEQELHSSASSLDAKLCAAVTPTQTPNVSSGPKLGSSAGKGETLVSPSKQGKTVPSWKYSFKSSSAPRSQAQTKQSSSGSSAADVTSVSSGGGGNWLMNGLSSLRGHRRTSSGERSTRDRDSTGSSQRLSTYDNVTSSSSMGSVLSVASTPWSTSSCEISVPDLGSEPSARDSSGLGGDGGEKRDSQAESDGTRDGAITTDPSSEQDSCEAMELCSSSAACSENGNVAPPTGVPSIITSEDGDGTNLTLGSLVEDFKEDLRKQKISYEARIQKLEESSAALRTQMERLEQEMEQERKKQRMLEIKLRNSERAREDAENRNRLLEKEMEEFFSTLGDLALGARTSDI</sequence>
<dbReference type="FunFam" id="1.10.555.10:FF:000015">
    <property type="entry name" value="rho GTPase-activating protein 25 isoform X1"/>
    <property type="match status" value="1"/>
</dbReference>
<keyword evidence="3 4" id="KW-0175">Coiled coil</keyword>
<dbReference type="Proteomes" id="UP000005226">
    <property type="component" value="Chromosome 1"/>
</dbReference>
<feature type="coiled-coil region" evidence="4">
    <location>
        <begin position="649"/>
        <end position="725"/>
    </location>
</feature>
<keyword evidence="2" id="KW-0597">Phosphoprotein</keyword>
<evidence type="ECO:0000256" key="5">
    <source>
        <dbReference type="SAM" id="MobiDB-lite"/>
    </source>
</evidence>
<dbReference type="OrthoDB" id="185175at2759"/>
<organism evidence="8 9">
    <name type="scientific">Takifugu rubripes</name>
    <name type="common">Japanese pufferfish</name>
    <name type="synonym">Fugu rubripes</name>
    <dbReference type="NCBI Taxonomy" id="31033"/>
    <lineage>
        <taxon>Eukaryota</taxon>
        <taxon>Metazoa</taxon>
        <taxon>Chordata</taxon>
        <taxon>Craniata</taxon>
        <taxon>Vertebrata</taxon>
        <taxon>Euteleostomi</taxon>
        <taxon>Actinopterygii</taxon>
        <taxon>Neopterygii</taxon>
        <taxon>Teleostei</taxon>
        <taxon>Neoteleostei</taxon>
        <taxon>Acanthomorphata</taxon>
        <taxon>Eupercaria</taxon>
        <taxon>Tetraodontiformes</taxon>
        <taxon>Tetradontoidea</taxon>
        <taxon>Tetraodontidae</taxon>
        <taxon>Takifugu</taxon>
    </lineage>
</organism>
<feature type="region of interest" description="Disordered" evidence="5">
    <location>
        <begin position="414"/>
        <end position="603"/>
    </location>
</feature>
<dbReference type="InParanoid" id="H2V3W8"/>
<evidence type="ECO:0000256" key="2">
    <source>
        <dbReference type="ARBA" id="ARBA00022553"/>
    </source>
</evidence>
<dbReference type="GO" id="GO:0051056">
    <property type="term" value="P:regulation of small GTPase mediated signal transduction"/>
    <property type="evidence" value="ECO:0007669"/>
    <property type="project" value="UniProtKB-ARBA"/>
</dbReference>
<dbReference type="SMART" id="SM00233">
    <property type="entry name" value="PH"/>
    <property type="match status" value="1"/>
</dbReference>
<reference evidence="8" key="3">
    <citation type="submission" date="2025-09" db="UniProtKB">
        <authorList>
            <consortium name="Ensembl"/>
        </authorList>
    </citation>
    <scope>IDENTIFICATION</scope>
</reference>
<dbReference type="InterPro" id="IPR011993">
    <property type="entry name" value="PH-like_dom_sf"/>
</dbReference>
<accession>H2V3W8</accession>
<dbReference type="SUPFAM" id="SSF48350">
    <property type="entry name" value="GTPase activation domain, GAP"/>
    <property type="match status" value="1"/>
</dbReference>
<protein>
    <submittedName>
        <fullName evidence="8">Rho GTPase activating protein 22</fullName>
    </submittedName>
</protein>
<proteinExistence type="predicted"/>
<dbReference type="PROSITE" id="PS50003">
    <property type="entry name" value="PH_DOMAIN"/>
    <property type="match status" value="1"/>
</dbReference>
<reference evidence="8" key="2">
    <citation type="submission" date="2025-08" db="UniProtKB">
        <authorList>
            <consortium name="Ensembl"/>
        </authorList>
    </citation>
    <scope>IDENTIFICATION</scope>
</reference>
<dbReference type="FunCoup" id="H2V3W8">
    <property type="interactions" value="79"/>
</dbReference>
<feature type="compositionally biased region" description="Basic and acidic residues" evidence="5">
    <location>
        <begin position="503"/>
        <end position="514"/>
    </location>
</feature>
<dbReference type="GO" id="GO:0005925">
    <property type="term" value="C:focal adhesion"/>
    <property type="evidence" value="ECO:0007669"/>
    <property type="project" value="TreeGrafter"/>
</dbReference>
<dbReference type="GO" id="GO:0007165">
    <property type="term" value="P:signal transduction"/>
    <property type="evidence" value="ECO:0007669"/>
    <property type="project" value="InterPro"/>
</dbReference>
<keyword evidence="9" id="KW-1185">Reference proteome</keyword>
<evidence type="ECO:0000256" key="1">
    <source>
        <dbReference type="ARBA" id="ARBA00022468"/>
    </source>
</evidence>
<dbReference type="AlphaFoldDB" id="H2V3W8"/>
<keyword evidence="1" id="KW-0343">GTPase activation</keyword>
<dbReference type="InterPro" id="IPR001849">
    <property type="entry name" value="PH_domain"/>
</dbReference>
<evidence type="ECO:0000259" key="6">
    <source>
        <dbReference type="PROSITE" id="PS50003"/>
    </source>
</evidence>
<dbReference type="SUPFAM" id="SSF50729">
    <property type="entry name" value="PH domain-like"/>
    <property type="match status" value="1"/>
</dbReference>
<gene>
    <name evidence="8" type="primary">arhgap22b</name>
</gene>
<dbReference type="SMART" id="SM00324">
    <property type="entry name" value="RhoGAP"/>
    <property type="match status" value="1"/>
</dbReference>
<dbReference type="PANTHER" id="PTHR15228:SF22">
    <property type="entry name" value="RHO GTPASE-ACTIVATING PROTEIN 22"/>
    <property type="match status" value="1"/>
</dbReference>
<dbReference type="GO" id="GO:0005096">
    <property type="term" value="F:GTPase activator activity"/>
    <property type="evidence" value="ECO:0007669"/>
    <property type="project" value="UniProtKB-KW"/>
</dbReference>
<dbReference type="RefSeq" id="XP_003961588.3">
    <property type="nucleotide sequence ID" value="XM_003961539.3"/>
</dbReference>
<name>H2V3W8_TAKRU</name>
<dbReference type="OMA" id="NLVGWIS"/>
<dbReference type="PANTHER" id="PTHR15228">
    <property type="entry name" value="SPERMATHECAL PHYSIOLOGY VARIANT"/>
    <property type="match status" value="1"/>
</dbReference>
<feature type="compositionally biased region" description="Low complexity" evidence="5">
    <location>
        <begin position="461"/>
        <end position="481"/>
    </location>
</feature>
<dbReference type="STRING" id="31033.ENSTRUP00000043902"/>
<dbReference type="Gene3D" id="1.10.555.10">
    <property type="entry name" value="Rho GTPase activation protein"/>
    <property type="match status" value="1"/>
</dbReference>
<evidence type="ECO:0000259" key="7">
    <source>
        <dbReference type="PROSITE" id="PS50238"/>
    </source>
</evidence>
<dbReference type="InterPro" id="IPR051025">
    <property type="entry name" value="RhoGAP"/>
</dbReference>
<evidence type="ECO:0000313" key="8">
    <source>
        <dbReference type="Ensembl" id="ENSTRUP00000043902.3"/>
    </source>
</evidence>
<feature type="domain" description="Rho-GAP" evidence="7">
    <location>
        <begin position="158"/>
        <end position="352"/>
    </location>
</feature>
<feature type="domain" description="PH" evidence="6">
    <location>
        <begin position="40"/>
        <end position="148"/>
    </location>
</feature>
<dbReference type="Pfam" id="PF00620">
    <property type="entry name" value="RhoGAP"/>
    <property type="match status" value="1"/>
</dbReference>
<dbReference type="Pfam" id="PF00169">
    <property type="entry name" value="PH"/>
    <property type="match status" value="1"/>
</dbReference>
<dbReference type="GeneTree" id="ENSGT00950000183015"/>
<dbReference type="InterPro" id="IPR000198">
    <property type="entry name" value="RhoGAP_dom"/>
</dbReference>
<evidence type="ECO:0000256" key="4">
    <source>
        <dbReference type="SAM" id="Coils"/>
    </source>
</evidence>
<evidence type="ECO:0000313" key="9">
    <source>
        <dbReference type="Proteomes" id="UP000005226"/>
    </source>
</evidence>
<evidence type="ECO:0000256" key="3">
    <source>
        <dbReference type="ARBA" id="ARBA00023054"/>
    </source>
</evidence>
<reference evidence="8 9" key="1">
    <citation type="journal article" date="2011" name="Genome Biol. Evol.">
        <title>Integration of the genetic map and genome assembly of fugu facilitates insights into distinct features of genome evolution in teleosts and mammals.</title>
        <authorList>
            <person name="Kai W."/>
            <person name="Kikuchi K."/>
            <person name="Tohari S."/>
            <person name="Chew A.K."/>
            <person name="Tay A."/>
            <person name="Fujiwara A."/>
            <person name="Hosoya S."/>
            <person name="Suetake H."/>
            <person name="Naruse K."/>
            <person name="Brenner S."/>
            <person name="Suzuki Y."/>
            <person name="Venkatesh B."/>
        </authorList>
    </citation>
    <scope>NUCLEOTIDE SEQUENCE [LARGE SCALE GENOMIC DNA]</scope>
</reference>
<dbReference type="PROSITE" id="PS50238">
    <property type="entry name" value="RHOGAP"/>
    <property type="match status" value="1"/>
</dbReference>
<dbReference type="GeneID" id="101073796"/>
<dbReference type="Gene3D" id="2.30.29.30">
    <property type="entry name" value="Pleckstrin-homology domain (PH domain)/Phosphotyrosine-binding domain (PTB)"/>
    <property type="match status" value="1"/>
</dbReference>
<feature type="compositionally biased region" description="Low complexity" evidence="5">
    <location>
        <begin position="527"/>
        <end position="541"/>
    </location>
</feature>
<dbReference type="InterPro" id="IPR008936">
    <property type="entry name" value="Rho_GTPase_activation_prot"/>
</dbReference>
<feature type="region of interest" description="Disordered" evidence="5">
    <location>
        <begin position="1"/>
        <end position="29"/>
    </location>
</feature>
<dbReference type="Ensembl" id="ENSTRUT00000044049.3">
    <property type="protein sequence ID" value="ENSTRUP00000043902.3"/>
    <property type="gene ID" value="ENSTRUG00000017136.3"/>
</dbReference>
<feature type="compositionally biased region" description="Basic and acidic residues" evidence="5">
    <location>
        <begin position="572"/>
        <end position="586"/>
    </location>
</feature>
<dbReference type="CDD" id="cd04390">
    <property type="entry name" value="RhoGAP_ARHGAP22_24_25"/>
    <property type="match status" value="1"/>
</dbReference>